<name>A0A7C4HCB8_STAMA</name>
<feature type="domain" description="Beta-Casp" evidence="3">
    <location>
        <begin position="230"/>
        <end position="340"/>
    </location>
</feature>
<organism evidence="4">
    <name type="scientific">Staphylothermus marinus</name>
    <dbReference type="NCBI Taxonomy" id="2280"/>
    <lineage>
        <taxon>Archaea</taxon>
        <taxon>Thermoproteota</taxon>
        <taxon>Thermoprotei</taxon>
        <taxon>Desulfurococcales</taxon>
        <taxon>Desulfurococcaceae</taxon>
        <taxon>Staphylothermus</taxon>
    </lineage>
</organism>
<dbReference type="SUPFAM" id="SSF56281">
    <property type="entry name" value="Metallo-hydrolase/oxidoreductase"/>
    <property type="match status" value="1"/>
</dbReference>
<dbReference type="InterPro" id="IPR011108">
    <property type="entry name" value="RMMBL"/>
</dbReference>
<gene>
    <name evidence="5" type="ORF">ENT92_00275</name>
    <name evidence="4" type="ORF">ENU14_01370</name>
</gene>
<dbReference type="Gene3D" id="3.60.15.10">
    <property type="entry name" value="Ribonuclease Z/Hydroxyacylglutathione hydrolase-like"/>
    <property type="match status" value="1"/>
</dbReference>
<dbReference type="CDD" id="cd16295">
    <property type="entry name" value="TTHA0252-CPSF-like_MBL-fold"/>
    <property type="match status" value="1"/>
</dbReference>
<dbReference type="GO" id="GO:0004521">
    <property type="term" value="F:RNA endonuclease activity"/>
    <property type="evidence" value="ECO:0007669"/>
    <property type="project" value="TreeGrafter"/>
</dbReference>
<reference evidence="4" key="1">
    <citation type="journal article" date="2020" name="mSystems">
        <title>Genome- and Community-Level Interaction Insights into Carbon Utilization and Element Cycling Functions of Hydrothermarchaeota in Hydrothermal Sediment.</title>
        <authorList>
            <person name="Zhou Z."/>
            <person name="Liu Y."/>
            <person name="Xu W."/>
            <person name="Pan J."/>
            <person name="Luo Z.H."/>
            <person name="Li M."/>
        </authorList>
    </citation>
    <scope>NUCLEOTIDE SEQUENCE [LARGE SCALE GENOMIC DNA]</scope>
    <source>
        <strain evidence="5">SpSt-622</strain>
        <strain evidence="4">SpSt-642</strain>
    </source>
</reference>
<dbReference type="PANTHER" id="PTHR11203:SF52">
    <property type="entry name" value="MRNA 3-END PROCESSING FACTOR"/>
    <property type="match status" value="1"/>
</dbReference>
<proteinExistence type="predicted"/>
<dbReference type="Pfam" id="PF10996">
    <property type="entry name" value="Beta-Casp"/>
    <property type="match status" value="1"/>
</dbReference>
<dbReference type="SMART" id="SM01027">
    <property type="entry name" value="Beta-Casp"/>
    <property type="match status" value="1"/>
</dbReference>
<comment type="caution">
    <text evidence="4">The sequence shown here is derived from an EMBL/GenBank/DDBJ whole genome shotgun (WGS) entry which is preliminary data.</text>
</comment>
<dbReference type="GO" id="GO:0016787">
    <property type="term" value="F:hydrolase activity"/>
    <property type="evidence" value="ECO:0007669"/>
    <property type="project" value="UniProtKB-KW"/>
</dbReference>
<evidence type="ECO:0000313" key="5">
    <source>
        <dbReference type="EMBL" id="HGU64643.1"/>
    </source>
</evidence>
<dbReference type="InterPro" id="IPR022712">
    <property type="entry name" value="Beta_Casp"/>
</dbReference>
<keyword evidence="1 4" id="KW-0378">Hydrolase</keyword>
<accession>A0A7C4HCB8</accession>
<sequence length="426" mass="47892">MVKIRILGGGGEVGRSAFQVIDRGKSVLLDYGINFDEEDKPCFPEHVRPVDLSGLIISHAHLDHIGASPLLYITGRIPVYLTKPTLDLARLLIIDFLKISSAYVDYDISEFENMVSNAVFINYGVEYSVDDFTLLATSAGHILGSSMIYLETPSGHNILYTGDVNTINTWTLSAAELWPKKVDTLIIESTYGDRKHPSRHFVEKQLVNIIEETVDNNGVVLIPAFSIGRSQEVMSIVQTEIPHVEVYLDGMSCEITNIYLKYREFLRDPALFEKIVENTYFVRGWSDRRKVWRKPCVIIASAGMLKGGPSVYYLKKLSDDSRNSVVLVSYQAPNSPGFKLLSNGGVEEYGIINLKPRLYWLDLSSHAGKDGLLSIIKKYRSFLKNIVLIHGETESIVGFKKIIRENVDEDVKIHTPVNGDEIELFE</sequence>
<dbReference type="InterPro" id="IPR001279">
    <property type="entry name" value="Metallo-B-lactamas"/>
</dbReference>
<protein>
    <submittedName>
        <fullName evidence="4">MBL fold metallo-hydrolase</fullName>
    </submittedName>
</protein>
<dbReference type="Pfam" id="PF16661">
    <property type="entry name" value="Lactamase_B_6"/>
    <property type="match status" value="1"/>
</dbReference>
<dbReference type="SMART" id="SM00849">
    <property type="entry name" value="Lactamase_B"/>
    <property type="match status" value="1"/>
</dbReference>
<evidence type="ECO:0000313" key="4">
    <source>
        <dbReference type="EMBL" id="HGM58227.1"/>
    </source>
</evidence>
<dbReference type="EMBL" id="DTBJ01000013">
    <property type="protein sequence ID" value="HGM58227.1"/>
    <property type="molecule type" value="Genomic_DNA"/>
</dbReference>
<feature type="domain" description="Metallo-beta-lactamase" evidence="2">
    <location>
        <begin position="14"/>
        <end position="225"/>
    </location>
</feature>
<evidence type="ECO:0000259" key="3">
    <source>
        <dbReference type="SMART" id="SM01027"/>
    </source>
</evidence>
<dbReference type="InterPro" id="IPR050698">
    <property type="entry name" value="MBL"/>
</dbReference>
<dbReference type="InterPro" id="IPR036866">
    <property type="entry name" value="RibonucZ/Hydroxyglut_hydro"/>
</dbReference>
<dbReference type="EMBL" id="DTAN01000011">
    <property type="protein sequence ID" value="HGU64643.1"/>
    <property type="molecule type" value="Genomic_DNA"/>
</dbReference>
<evidence type="ECO:0000259" key="2">
    <source>
        <dbReference type="SMART" id="SM00849"/>
    </source>
</evidence>
<dbReference type="Pfam" id="PF07521">
    <property type="entry name" value="RMMBL"/>
    <property type="match status" value="1"/>
</dbReference>
<dbReference type="PANTHER" id="PTHR11203">
    <property type="entry name" value="CLEAVAGE AND POLYADENYLATION SPECIFICITY FACTOR FAMILY MEMBER"/>
    <property type="match status" value="1"/>
</dbReference>
<dbReference type="Gene3D" id="3.40.50.10890">
    <property type="match status" value="1"/>
</dbReference>
<dbReference type="AlphaFoldDB" id="A0A7C4HCB8"/>
<evidence type="ECO:0000256" key="1">
    <source>
        <dbReference type="ARBA" id="ARBA00022801"/>
    </source>
</evidence>